<evidence type="ECO:0000313" key="4">
    <source>
        <dbReference type="Proteomes" id="UP000095597"/>
    </source>
</evidence>
<proteinExistence type="predicted"/>
<dbReference type="PANTHER" id="PTHR46558:SF11">
    <property type="entry name" value="HTH-TYPE TRANSCRIPTIONAL REGULATOR XRE"/>
    <property type="match status" value="1"/>
</dbReference>
<gene>
    <name evidence="3" type="primary">pezA</name>
    <name evidence="3" type="ORF">ERS852573_00353</name>
</gene>
<dbReference type="RefSeq" id="WP_055213365.1">
    <property type="nucleotide sequence ID" value="NZ_CYXO01000002.1"/>
</dbReference>
<dbReference type="InterPro" id="IPR010982">
    <property type="entry name" value="Lambda_DNA-bd_dom_sf"/>
</dbReference>
<dbReference type="Proteomes" id="UP000095597">
    <property type="component" value="Unassembled WGS sequence"/>
</dbReference>
<dbReference type="AlphaFoldDB" id="A0A173RBE6"/>
<dbReference type="EMBL" id="CYXO01000002">
    <property type="protein sequence ID" value="CUM75172.1"/>
    <property type="molecule type" value="Genomic_DNA"/>
</dbReference>
<dbReference type="InterPro" id="IPR001387">
    <property type="entry name" value="Cro/C1-type_HTH"/>
</dbReference>
<organism evidence="3 4">
    <name type="scientific">Dorea longicatena</name>
    <dbReference type="NCBI Taxonomy" id="88431"/>
    <lineage>
        <taxon>Bacteria</taxon>
        <taxon>Bacillati</taxon>
        <taxon>Bacillota</taxon>
        <taxon>Clostridia</taxon>
        <taxon>Lachnospirales</taxon>
        <taxon>Lachnospiraceae</taxon>
        <taxon>Dorea</taxon>
    </lineage>
</organism>
<sequence length="135" mass="15431">MNERIKALRKELNLTQQEFADRLGTSRGNIGSYEVGKSAPSDAVISLICKTFRVNEDWLRNGGDSDKMFIELSPMQEVGYYVEDLLEYNGNGNAFYDAIIEMMKTYHSLDDKSKTVIREYFKNVADGIKNKEEKA</sequence>
<dbReference type="SMART" id="SM00530">
    <property type="entry name" value="HTH_XRE"/>
    <property type="match status" value="1"/>
</dbReference>
<keyword evidence="1" id="KW-0238">DNA-binding</keyword>
<dbReference type="SUPFAM" id="SSF47413">
    <property type="entry name" value="lambda repressor-like DNA-binding domains"/>
    <property type="match status" value="1"/>
</dbReference>
<name>A0A173RBE6_9FIRM</name>
<protein>
    <submittedName>
        <fullName evidence="3">Antitoxin PezA</fullName>
    </submittedName>
</protein>
<dbReference type="CDD" id="cd00093">
    <property type="entry name" value="HTH_XRE"/>
    <property type="match status" value="1"/>
</dbReference>
<reference evidence="3 4" key="1">
    <citation type="submission" date="2015-09" db="EMBL/GenBank/DDBJ databases">
        <authorList>
            <consortium name="Pathogen Informatics"/>
        </authorList>
    </citation>
    <scope>NUCLEOTIDE SEQUENCE [LARGE SCALE GENOMIC DNA]</scope>
    <source>
        <strain evidence="3 4">2789STDY5834961</strain>
    </source>
</reference>
<feature type="domain" description="HTH cro/C1-type" evidence="2">
    <location>
        <begin position="5"/>
        <end position="59"/>
    </location>
</feature>
<dbReference type="PANTHER" id="PTHR46558">
    <property type="entry name" value="TRACRIPTIONAL REGULATORY PROTEIN-RELATED-RELATED"/>
    <property type="match status" value="1"/>
</dbReference>
<dbReference type="Gene3D" id="1.10.260.40">
    <property type="entry name" value="lambda repressor-like DNA-binding domains"/>
    <property type="match status" value="1"/>
</dbReference>
<evidence type="ECO:0000313" key="3">
    <source>
        <dbReference type="EMBL" id="CUM75172.1"/>
    </source>
</evidence>
<evidence type="ECO:0000256" key="1">
    <source>
        <dbReference type="ARBA" id="ARBA00023125"/>
    </source>
</evidence>
<dbReference type="OrthoDB" id="2735991at2"/>
<evidence type="ECO:0000259" key="2">
    <source>
        <dbReference type="PROSITE" id="PS50943"/>
    </source>
</evidence>
<dbReference type="PROSITE" id="PS50943">
    <property type="entry name" value="HTH_CROC1"/>
    <property type="match status" value="1"/>
</dbReference>
<accession>A0A173RBE6</accession>
<dbReference type="GO" id="GO:0003677">
    <property type="term" value="F:DNA binding"/>
    <property type="evidence" value="ECO:0007669"/>
    <property type="project" value="UniProtKB-KW"/>
</dbReference>
<dbReference type="Pfam" id="PF01381">
    <property type="entry name" value="HTH_3"/>
    <property type="match status" value="1"/>
</dbReference>